<dbReference type="Pfam" id="PF05157">
    <property type="entry name" value="MshEN"/>
    <property type="match status" value="1"/>
</dbReference>
<evidence type="ECO:0000313" key="3">
    <source>
        <dbReference type="Proteomes" id="UP000028725"/>
    </source>
</evidence>
<proteinExistence type="predicted"/>
<dbReference type="RefSeq" id="WP_044189440.1">
    <property type="nucleotide sequence ID" value="NZ_JMCB01000006.1"/>
</dbReference>
<dbReference type="PANTHER" id="PTHR30258:SF2">
    <property type="entry name" value="COMG OPERON PROTEIN 1"/>
    <property type="match status" value="1"/>
</dbReference>
<dbReference type="AlphaFoldDB" id="A0A085WLJ6"/>
<dbReference type="PANTHER" id="PTHR30258">
    <property type="entry name" value="TYPE II SECRETION SYSTEM PROTEIN GSPE-RELATED"/>
    <property type="match status" value="1"/>
</dbReference>
<evidence type="ECO:0000313" key="2">
    <source>
        <dbReference type="EMBL" id="KFE68559.1"/>
    </source>
</evidence>
<evidence type="ECO:0000259" key="1">
    <source>
        <dbReference type="Pfam" id="PF05157"/>
    </source>
</evidence>
<comment type="caution">
    <text evidence="2">The sequence shown here is derived from an EMBL/GenBank/DDBJ whole genome shotgun (WGS) entry which is preliminary data.</text>
</comment>
<dbReference type="OrthoDB" id="5524743at2"/>
<dbReference type="InterPro" id="IPR037257">
    <property type="entry name" value="T2SS_E_N_sf"/>
</dbReference>
<dbReference type="GO" id="GO:0005886">
    <property type="term" value="C:plasma membrane"/>
    <property type="evidence" value="ECO:0007669"/>
    <property type="project" value="TreeGrafter"/>
</dbReference>
<dbReference type="InterPro" id="IPR007831">
    <property type="entry name" value="T2SS_GspE_N"/>
</dbReference>
<gene>
    <name evidence="2" type="ORF">DB31_7796</name>
</gene>
<feature type="domain" description="Type II secretion system protein GspE N-terminal" evidence="1">
    <location>
        <begin position="58"/>
        <end position="147"/>
    </location>
</feature>
<keyword evidence="3" id="KW-1185">Reference proteome</keyword>
<dbReference type="GO" id="GO:0016887">
    <property type="term" value="F:ATP hydrolysis activity"/>
    <property type="evidence" value="ECO:0007669"/>
    <property type="project" value="TreeGrafter"/>
</dbReference>
<dbReference type="SUPFAM" id="SSF52172">
    <property type="entry name" value="CheY-like"/>
    <property type="match status" value="1"/>
</dbReference>
<reference evidence="2 3" key="1">
    <citation type="submission" date="2014-04" db="EMBL/GenBank/DDBJ databases">
        <title>Genome assembly of Hyalangium minutum DSM 14724.</title>
        <authorList>
            <person name="Sharma G."/>
            <person name="Subramanian S."/>
        </authorList>
    </citation>
    <scope>NUCLEOTIDE SEQUENCE [LARGE SCALE GENOMIC DNA]</scope>
    <source>
        <strain evidence="2 3">DSM 14724</strain>
    </source>
</reference>
<dbReference type="Gene3D" id="3.30.300.160">
    <property type="entry name" value="Type II secretion system, protein E, N-terminal domain"/>
    <property type="match status" value="1"/>
</dbReference>
<dbReference type="STRING" id="394096.DB31_7796"/>
<dbReference type="Proteomes" id="UP000028725">
    <property type="component" value="Unassembled WGS sequence"/>
</dbReference>
<sequence length="342" mass="36497">MKKRLGDILVARGVVDSLQLQSALAFQRQWGLPLGQVVVDQGFASSERVFAALEEQTGIASVDLDSLVLDPRLARLVPLKVAEARKVVPLRLEGARESTLVVAIAAPASLDTLDVVKSVSGRGRVVPRLATDAAIRRAISRLYRGEMYEVSKVGDPRAVELPAAEEVMAFMNNCMIEDVVIDDALFEQDAAPAPTLLQDGLPMLTPLELEIADAASVEASPQWVPWEQTERVLVYGWGETATTGLLRVLGEAGIAAREASAAEARGATADMVIVSPLPSMEALGQRVTARVLVAGKAPEEELKRSQAVGALGFLAAPVDPELLVRAVRRLLQLGSDVFSLVA</sequence>
<dbReference type="InterPro" id="IPR011006">
    <property type="entry name" value="CheY-like_superfamily"/>
</dbReference>
<accession>A0A085WLJ6</accession>
<organism evidence="2 3">
    <name type="scientific">Hyalangium minutum</name>
    <dbReference type="NCBI Taxonomy" id="394096"/>
    <lineage>
        <taxon>Bacteria</taxon>
        <taxon>Pseudomonadati</taxon>
        <taxon>Myxococcota</taxon>
        <taxon>Myxococcia</taxon>
        <taxon>Myxococcales</taxon>
        <taxon>Cystobacterineae</taxon>
        <taxon>Archangiaceae</taxon>
        <taxon>Hyalangium</taxon>
    </lineage>
</organism>
<dbReference type="EMBL" id="JMCB01000006">
    <property type="protein sequence ID" value="KFE68559.1"/>
    <property type="molecule type" value="Genomic_DNA"/>
</dbReference>
<dbReference type="SUPFAM" id="SSF160246">
    <property type="entry name" value="EspE N-terminal domain-like"/>
    <property type="match status" value="1"/>
</dbReference>
<name>A0A085WLJ6_9BACT</name>
<protein>
    <submittedName>
        <fullName evidence="2">Type IV fimbrial assembly, ATPase PilB</fullName>
    </submittedName>
</protein>